<evidence type="ECO:0000313" key="2">
    <source>
        <dbReference type="EMBL" id="OOQ86245.1"/>
    </source>
</evidence>
<feature type="domain" description="Saccharopine dehydrogenase NADP binding" evidence="1">
    <location>
        <begin position="11"/>
        <end position="127"/>
    </location>
</feature>
<dbReference type="SUPFAM" id="SSF51735">
    <property type="entry name" value="NAD(P)-binding Rossmann-fold domains"/>
    <property type="match status" value="1"/>
</dbReference>
<accession>A0A1S9RL76</accession>
<dbReference type="InterPro" id="IPR005097">
    <property type="entry name" value="Sacchrp_dh_NADP-bd"/>
</dbReference>
<dbReference type="PANTHER" id="PTHR43796:SF2">
    <property type="entry name" value="CARBOXYNORSPERMIDINE SYNTHASE"/>
    <property type="match status" value="1"/>
</dbReference>
<dbReference type="EMBL" id="LJBN01000148">
    <property type="protein sequence ID" value="OOQ86245.1"/>
    <property type="molecule type" value="Genomic_DNA"/>
</dbReference>
<organism evidence="2 3">
    <name type="scientific">Penicillium brasilianum</name>
    <dbReference type="NCBI Taxonomy" id="104259"/>
    <lineage>
        <taxon>Eukaryota</taxon>
        <taxon>Fungi</taxon>
        <taxon>Dikarya</taxon>
        <taxon>Ascomycota</taxon>
        <taxon>Pezizomycotina</taxon>
        <taxon>Eurotiomycetes</taxon>
        <taxon>Eurotiomycetidae</taxon>
        <taxon>Eurotiales</taxon>
        <taxon>Aspergillaceae</taxon>
        <taxon>Penicillium</taxon>
    </lineage>
</organism>
<dbReference type="InterPro" id="IPR036291">
    <property type="entry name" value="NAD(P)-bd_dom_sf"/>
</dbReference>
<sequence>MAIFFQSPKRVVFIGAAGEMCRLAVERFANASDISLVLADINTDSLQPLVARLPAGRATALKLDLNDRVALLTTTKGAALVVLGAGPYTKTSQPVLTACLENKIPYLDFDDDVESTTAALALHEEQRRRAFRALLAAEPLLD</sequence>
<reference evidence="3" key="1">
    <citation type="submission" date="2015-09" db="EMBL/GenBank/DDBJ databases">
        <authorList>
            <person name="Fill T.P."/>
            <person name="Baretta J.F."/>
            <person name="de Almeida L.G."/>
            <person name="Rocha M."/>
            <person name="de Souza D.H."/>
            <person name="Malavazi I."/>
            <person name="Cerdeira L.T."/>
            <person name="Hong H."/>
            <person name="Samborskyy M."/>
            <person name="de Vasconcelos A.T."/>
            <person name="Leadlay P."/>
            <person name="Rodrigues-Filho E."/>
        </authorList>
    </citation>
    <scope>NUCLEOTIDE SEQUENCE [LARGE SCALE GENOMIC DNA]</scope>
    <source>
        <strain evidence="3">LaBioMMi 136</strain>
    </source>
</reference>
<dbReference type="PANTHER" id="PTHR43796">
    <property type="entry name" value="CARBOXYNORSPERMIDINE SYNTHASE"/>
    <property type="match status" value="1"/>
</dbReference>
<proteinExistence type="predicted"/>
<evidence type="ECO:0000259" key="1">
    <source>
        <dbReference type="Pfam" id="PF03435"/>
    </source>
</evidence>
<dbReference type="Proteomes" id="UP000190744">
    <property type="component" value="Unassembled WGS sequence"/>
</dbReference>
<comment type="caution">
    <text evidence="2">The sequence shown here is derived from an EMBL/GenBank/DDBJ whole genome shotgun (WGS) entry which is preliminary data.</text>
</comment>
<name>A0A1S9RL76_PENBI</name>
<dbReference type="Pfam" id="PF03435">
    <property type="entry name" value="Sacchrp_dh_NADP"/>
    <property type="match status" value="1"/>
</dbReference>
<evidence type="ECO:0000313" key="3">
    <source>
        <dbReference type="Proteomes" id="UP000190744"/>
    </source>
</evidence>
<dbReference type="AlphaFoldDB" id="A0A1S9RL76"/>
<gene>
    <name evidence="2" type="ORF">PEBR_22561</name>
</gene>
<protein>
    <recommendedName>
        <fullName evidence="1">Saccharopine dehydrogenase NADP binding domain-containing protein</fullName>
    </recommendedName>
</protein>
<dbReference type="Gene3D" id="3.40.50.720">
    <property type="entry name" value="NAD(P)-binding Rossmann-like Domain"/>
    <property type="match status" value="1"/>
</dbReference>